<dbReference type="InterPro" id="IPR027417">
    <property type="entry name" value="P-loop_NTPase"/>
</dbReference>
<feature type="domain" description="Sigma-54 factor interaction" evidence="3">
    <location>
        <begin position="115"/>
        <end position="341"/>
    </location>
</feature>
<dbReference type="Gene3D" id="3.40.50.300">
    <property type="entry name" value="P-loop containing nucleotide triphosphate hydrolases"/>
    <property type="match status" value="1"/>
</dbReference>
<dbReference type="Pfam" id="PF25601">
    <property type="entry name" value="AAA_lid_14"/>
    <property type="match status" value="1"/>
</dbReference>
<dbReference type="RefSeq" id="WP_068542394.1">
    <property type="nucleotide sequence ID" value="NZ_LSFI01000031.1"/>
</dbReference>
<dbReference type="GO" id="GO:0006355">
    <property type="term" value="P:regulation of DNA-templated transcription"/>
    <property type="evidence" value="ECO:0007669"/>
    <property type="project" value="InterPro"/>
</dbReference>
<dbReference type="CDD" id="cd00009">
    <property type="entry name" value="AAA"/>
    <property type="match status" value="1"/>
</dbReference>
<dbReference type="InterPro" id="IPR002078">
    <property type="entry name" value="Sigma_54_int"/>
</dbReference>
<keyword evidence="1" id="KW-0547">Nucleotide-binding</keyword>
<sequence>MIKYKLISGDKLVGHYLSHLLTLAKLDETRLENANLLILVEPKKIPPQMVESVLSRLRKNVKILVISQKTPSLDLKEKESRFLKRPLLVSRLISFIEEMFSSHLPLTREERENPLIGKHASIVKLRNFIPKLASIPSPVLLWGAKGTGKELIARHIQAYRGGNFIKFSPQNLPSEMIEAVLFGFAAKTLPNIKKEKKGLLARAGEGVLYIENLDYLPLKTQIKLLSFIESGYFYPLGAKEAVKSSAKLIVSLSRPPEEVLKAGKIHVEIFFRLSEFALYLPSLKERKIDIPLLAQHFLEHYAHLYHREIFSLSADFIEKLLFYSWPNNLNELQNIIKDVVIWNEEEALKKYLPQGLEIKLKFKDIEDLLSQLIQEEKRIKERTVSSRKGQVSRRTGSR</sequence>
<name>A0A177E7F6_9BACT</name>
<evidence type="ECO:0000313" key="5">
    <source>
        <dbReference type="Proteomes" id="UP000076964"/>
    </source>
</evidence>
<dbReference type="InterPro" id="IPR058031">
    <property type="entry name" value="AAA_lid_NorR"/>
</dbReference>
<dbReference type="STRING" id="1795632.TH606_07150"/>
<evidence type="ECO:0000256" key="2">
    <source>
        <dbReference type="ARBA" id="ARBA00022840"/>
    </source>
</evidence>
<organism evidence="4 5">
    <name type="scientific">Thermodesulfatator autotrophicus</name>
    <dbReference type="NCBI Taxonomy" id="1795632"/>
    <lineage>
        <taxon>Bacteria</taxon>
        <taxon>Pseudomonadati</taxon>
        <taxon>Thermodesulfobacteriota</taxon>
        <taxon>Thermodesulfobacteria</taxon>
        <taxon>Thermodesulfobacteriales</taxon>
        <taxon>Thermodesulfatatoraceae</taxon>
        <taxon>Thermodesulfatator</taxon>
    </lineage>
</organism>
<dbReference type="PROSITE" id="PS50045">
    <property type="entry name" value="SIGMA54_INTERACT_4"/>
    <property type="match status" value="1"/>
</dbReference>
<protein>
    <recommendedName>
        <fullName evidence="3">Sigma-54 factor interaction domain-containing protein</fullName>
    </recommendedName>
</protein>
<accession>A0A177E7F6</accession>
<dbReference type="PANTHER" id="PTHR32071:SF57">
    <property type="entry name" value="C4-DICARBOXYLATE TRANSPORT TRANSCRIPTIONAL REGULATORY PROTEIN DCTD"/>
    <property type="match status" value="1"/>
</dbReference>
<dbReference type="Pfam" id="PF00158">
    <property type="entry name" value="Sigma54_activat"/>
    <property type="match status" value="1"/>
</dbReference>
<comment type="caution">
    <text evidence="4">The sequence shown here is derived from an EMBL/GenBank/DDBJ whole genome shotgun (WGS) entry which is preliminary data.</text>
</comment>
<proteinExistence type="predicted"/>
<dbReference type="AlphaFoldDB" id="A0A177E7F6"/>
<keyword evidence="2" id="KW-0067">ATP-binding</keyword>
<evidence type="ECO:0000259" key="3">
    <source>
        <dbReference type="PROSITE" id="PS50045"/>
    </source>
</evidence>
<dbReference type="Proteomes" id="UP000076964">
    <property type="component" value="Unassembled WGS sequence"/>
</dbReference>
<dbReference type="SUPFAM" id="SSF52540">
    <property type="entry name" value="P-loop containing nucleoside triphosphate hydrolases"/>
    <property type="match status" value="1"/>
</dbReference>
<evidence type="ECO:0000256" key="1">
    <source>
        <dbReference type="ARBA" id="ARBA00022741"/>
    </source>
</evidence>
<reference evidence="4 5" key="1">
    <citation type="submission" date="2016-02" db="EMBL/GenBank/DDBJ databases">
        <title>Draft genome sequence of Thermodesulfatator sp. S606.</title>
        <authorList>
            <person name="Lai Q."/>
            <person name="Cao J."/>
            <person name="Dupont S."/>
            <person name="Shao Z."/>
            <person name="Jebbar M."/>
            <person name="Alain K."/>
        </authorList>
    </citation>
    <scope>NUCLEOTIDE SEQUENCE [LARGE SCALE GENOMIC DNA]</scope>
    <source>
        <strain evidence="4 5">S606</strain>
    </source>
</reference>
<dbReference type="Gene3D" id="1.10.8.60">
    <property type="match status" value="1"/>
</dbReference>
<dbReference type="OrthoDB" id="9771372at2"/>
<dbReference type="PANTHER" id="PTHR32071">
    <property type="entry name" value="TRANSCRIPTIONAL REGULATORY PROTEIN"/>
    <property type="match status" value="1"/>
</dbReference>
<evidence type="ECO:0000313" key="4">
    <source>
        <dbReference type="EMBL" id="OAG27370.1"/>
    </source>
</evidence>
<dbReference type="EMBL" id="LSFI01000031">
    <property type="protein sequence ID" value="OAG27370.1"/>
    <property type="molecule type" value="Genomic_DNA"/>
</dbReference>
<gene>
    <name evidence="4" type="ORF">TH606_07150</name>
</gene>
<dbReference type="GO" id="GO:0005524">
    <property type="term" value="F:ATP binding"/>
    <property type="evidence" value="ECO:0007669"/>
    <property type="project" value="UniProtKB-KW"/>
</dbReference>
<keyword evidence="5" id="KW-1185">Reference proteome</keyword>